<proteinExistence type="predicted"/>
<reference evidence="1" key="1">
    <citation type="submission" date="2022-03" db="EMBL/GenBank/DDBJ databases">
        <authorList>
            <person name="Martin C."/>
        </authorList>
    </citation>
    <scope>NUCLEOTIDE SEQUENCE</scope>
</reference>
<protein>
    <submittedName>
        <fullName evidence="1">Uncharacterized protein</fullName>
    </submittedName>
</protein>
<evidence type="ECO:0000313" key="2">
    <source>
        <dbReference type="Proteomes" id="UP000749559"/>
    </source>
</evidence>
<dbReference type="InterPro" id="IPR035897">
    <property type="entry name" value="Toll_tir_struct_dom_sf"/>
</dbReference>
<keyword evidence="2" id="KW-1185">Reference proteome</keyword>
<name>A0A8J1TT94_OWEFU</name>
<dbReference type="OrthoDB" id="6131175at2759"/>
<gene>
    <name evidence="1" type="ORF">OFUS_LOCUS15171</name>
</gene>
<dbReference type="Gene3D" id="3.40.50.10140">
    <property type="entry name" value="Toll/interleukin-1 receptor homology (TIR) domain"/>
    <property type="match status" value="1"/>
</dbReference>
<comment type="caution">
    <text evidence="1">The sequence shown here is derived from an EMBL/GenBank/DDBJ whole genome shotgun (WGS) entry which is preliminary data.</text>
</comment>
<dbReference type="SUPFAM" id="SSF52200">
    <property type="entry name" value="Toll/Interleukin receptor TIR domain"/>
    <property type="match status" value="1"/>
</dbReference>
<accession>A0A8J1TT94</accession>
<dbReference type="Proteomes" id="UP000749559">
    <property type="component" value="Unassembled WGS sequence"/>
</dbReference>
<sequence>MARDGIHLSENNTAKLLPGLGNDHKYHVMISYTKEDANLVNLICKLLEPLEPKILCVEDGVIVGKAEDVAKADDLNKVIEQSLCLLVICSENFSESKWAQYIACQGIQKMMSAVKPSPFIQIVKCNIAYNKMPTYLSWLTYIESKPNNDEDFKKKITWAVAGETARSIDLFGGL</sequence>
<organism evidence="1 2">
    <name type="scientific">Owenia fusiformis</name>
    <name type="common">Polychaete worm</name>
    <dbReference type="NCBI Taxonomy" id="6347"/>
    <lineage>
        <taxon>Eukaryota</taxon>
        <taxon>Metazoa</taxon>
        <taxon>Spiralia</taxon>
        <taxon>Lophotrochozoa</taxon>
        <taxon>Annelida</taxon>
        <taxon>Polychaeta</taxon>
        <taxon>Sedentaria</taxon>
        <taxon>Canalipalpata</taxon>
        <taxon>Sabellida</taxon>
        <taxon>Oweniida</taxon>
        <taxon>Oweniidae</taxon>
        <taxon>Owenia</taxon>
    </lineage>
</organism>
<dbReference type="AlphaFoldDB" id="A0A8J1TT94"/>
<evidence type="ECO:0000313" key="1">
    <source>
        <dbReference type="EMBL" id="CAH1789887.1"/>
    </source>
</evidence>
<dbReference type="EMBL" id="CAIIXF020000007">
    <property type="protein sequence ID" value="CAH1789887.1"/>
    <property type="molecule type" value="Genomic_DNA"/>
</dbReference>